<evidence type="ECO:0000313" key="2">
    <source>
        <dbReference type="Proteomes" id="UP000002035"/>
    </source>
</evidence>
<dbReference type="EMBL" id="DS995707">
    <property type="protein sequence ID" value="EEQ34431.1"/>
    <property type="molecule type" value="Genomic_DNA"/>
</dbReference>
<dbReference type="GeneID" id="9225362"/>
<sequence length="366" mass="39788">MEESQQVASAADIQEALTQCVKQRQYYYQQKTALAIRFEEDNTGAEQDLPHFKSLVRALDIDSVDECVLSADDRAPGWTVAGKIREHLLHGLQQCLSPQFGRYLVIIHYSGHGAYGPQQGLWFNANPNSKPHFTFNTLADNVSVTSQKSDVSVDAVFIIDSCEAGSAEFNTPADGTFELLAAVPEQKTASGTSGGQKQRTFTAKLANAAAIARGKARSVDFAELLESAFSLSSAKFPVHKLLSGSVSIRVKFGRQAHASSSQPPASLPLSMKVPTKVLFSCHFLEDPTSEAMKRLRSWIELLDPDIGLEIRDVLQTESTIMILLAPYTVFCSMRTLQGVTLIAGRASQTPATIEVPVLTSTPQPAD</sequence>
<keyword evidence="2" id="KW-1185">Reference proteome</keyword>
<dbReference type="RefSeq" id="XP_002843467.1">
    <property type="nucleotide sequence ID" value="XM_002843421.1"/>
</dbReference>
<dbReference type="OrthoDB" id="4173384at2759"/>
<accession>C5FY33</accession>
<reference evidence="2" key="1">
    <citation type="journal article" date="2012" name="MBio">
        <title>Comparative genome analysis of Trichophyton rubrum and related dermatophytes reveals candidate genes involved in infection.</title>
        <authorList>
            <person name="Martinez D.A."/>
            <person name="Oliver B.G."/>
            <person name="Graeser Y."/>
            <person name="Goldberg J.M."/>
            <person name="Li W."/>
            <person name="Martinez-Rossi N.M."/>
            <person name="Monod M."/>
            <person name="Shelest E."/>
            <person name="Barton R.C."/>
            <person name="Birch E."/>
            <person name="Brakhage A.A."/>
            <person name="Chen Z."/>
            <person name="Gurr S.J."/>
            <person name="Heiman D."/>
            <person name="Heitman J."/>
            <person name="Kosti I."/>
            <person name="Rossi A."/>
            <person name="Saif S."/>
            <person name="Samalova M."/>
            <person name="Saunders C.W."/>
            <person name="Shea T."/>
            <person name="Summerbell R.C."/>
            <person name="Xu J."/>
            <person name="Young S."/>
            <person name="Zeng Q."/>
            <person name="Birren B.W."/>
            <person name="Cuomo C.A."/>
            <person name="White T.C."/>
        </authorList>
    </citation>
    <scope>NUCLEOTIDE SEQUENCE [LARGE SCALE GENOMIC DNA]</scope>
    <source>
        <strain evidence="2">ATCC MYA-4605 / CBS 113480</strain>
    </source>
</reference>
<name>C5FY33_ARTOC</name>
<dbReference type="HOGENOM" id="CLU_049899_0_0_1"/>
<dbReference type="AlphaFoldDB" id="C5FY33"/>
<dbReference type="Proteomes" id="UP000002035">
    <property type="component" value="Unassembled WGS sequence"/>
</dbReference>
<proteinExistence type="predicted"/>
<dbReference type="OMA" id="FTTAEWY"/>
<dbReference type="STRING" id="554155.C5FY33"/>
<protein>
    <submittedName>
        <fullName evidence="1">Uncharacterized protein</fullName>
    </submittedName>
</protein>
<gene>
    <name evidence="1" type="ORF">MCYG_07250</name>
</gene>
<dbReference type="VEuPathDB" id="FungiDB:MCYG_07250"/>
<dbReference type="eggNOG" id="ENOG502T0JZ">
    <property type="taxonomic scope" value="Eukaryota"/>
</dbReference>
<evidence type="ECO:0000313" key="1">
    <source>
        <dbReference type="EMBL" id="EEQ34431.1"/>
    </source>
</evidence>
<organism evidence="1 2">
    <name type="scientific">Arthroderma otae (strain ATCC MYA-4605 / CBS 113480)</name>
    <name type="common">Microsporum canis</name>
    <dbReference type="NCBI Taxonomy" id="554155"/>
    <lineage>
        <taxon>Eukaryota</taxon>
        <taxon>Fungi</taxon>
        <taxon>Dikarya</taxon>
        <taxon>Ascomycota</taxon>
        <taxon>Pezizomycotina</taxon>
        <taxon>Eurotiomycetes</taxon>
        <taxon>Eurotiomycetidae</taxon>
        <taxon>Onygenales</taxon>
        <taxon>Arthrodermataceae</taxon>
        <taxon>Microsporum</taxon>
    </lineage>
</organism>